<name>A0A1Y3YZZ1_9BACE</name>
<dbReference type="EMBL" id="NFII01000017">
    <property type="protein sequence ID" value="OUN99870.1"/>
    <property type="molecule type" value="Genomic_DNA"/>
</dbReference>
<dbReference type="Pfam" id="PF13149">
    <property type="entry name" value="Mfa_like_1"/>
    <property type="match status" value="1"/>
</dbReference>
<evidence type="ECO:0000313" key="2">
    <source>
        <dbReference type="Proteomes" id="UP000195386"/>
    </source>
</evidence>
<dbReference type="CDD" id="cd13121">
    <property type="entry name" value="BF2867_like_C"/>
    <property type="match status" value="1"/>
</dbReference>
<sequence>MNMTRRMKGAYILIPLLCTLCTGCDSEDESLMSTREIGFSTTVASSEAEPGTRAEATTDNLTEMGVFAYFTGTGNFNNGSSTPNHLYNQSVKKTGGVWTYSPVRYWPANANEKVSFFAYAPHTAAVSGNANDKIRITKPTAFNAPGRPVISYSAPKGELDLLLSTGVTDCTNTHGPVQFTMKHAMTKVVFKVQLNDGDSKTITGISTECASSADFSINDANTAVTAENIGTSKSTCTATVSIAADGTAKTVKEFFLIPSHPNDTKVTLTYTDSDGSHTIEGALPNVTPNDWLSGKAIGYTLKIQDNRIIAITTDTDMAWETQQTPSPTHAFYNYIIATAEDLANFRDDVNNGNRNARALQIADIDMQDLATSPTHGEDATNWTPIGHGTQYFQGSYNGNGHTISNLKLQWHAKYTQEAGMGLFGGILNANLIGIHLRNTEIALQASSSGTGTLVGYMRENSKVISCSATGKIKTVILGEISGGMPYSTGGLIGYANCNAGLSWVVLCNAKVDIGENGSVIPNTGLCSVGGLIGYAYNVDVASCYASGNIEIKDIPTKNMYIIYVGGFCGSSTEGCIVGSYSLGDIAVSLPNRGSVDDIIYAGGFLGNINSGSLLSCYSYATLALAYPNIASQSQTGQICFGGFIGYWTENGTMFFCYGDGTSIPSSHDFSSRIFSEEFIGYGKIDEYCFSSSTLMGQTVQDIVAPGSPIESIVDYPFIKYDFSINSYWTDYRFYSKKWDSEYFWKSTPDEQGHPRISYEIEDPTLP</sequence>
<dbReference type="CDD" id="cd13120">
    <property type="entry name" value="BF2867_like_N"/>
    <property type="match status" value="1"/>
</dbReference>
<dbReference type="Gene3D" id="2.160.20.110">
    <property type="match status" value="1"/>
</dbReference>
<comment type="caution">
    <text evidence="1">The sequence shown here is derived from an EMBL/GenBank/DDBJ whole genome shotgun (WGS) entry which is preliminary data.</text>
</comment>
<dbReference type="InterPro" id="IPR025049">
    <property type="entry name" value="Mfa-like_1"/>
</dbReference>
<reference evidence="2" key="1">
    <citation type="submission" date="2017-04" db="EMBL/GenBank/DDBJ databases">
        <title>Function of individual gut microbiota members based on whole genome sequencing of pure cultures obtained from chicken caecum.</title>
        <authorList>
            <person name="Medvecky M."/>
            <person name="Cejkova D."/>
            <person name="Polansky O."/>
            <person name="Karasova D."/>
            <person name="Kubasova T."/>
            <person name="Cizek A."/>
            <person name="Rychlik I."/>
        </authorList>
    </citation>
    <scope>NUCLEOTIDE SEQUENCE [LARGE SCALE GENOMIC DNA]</scope>
    <source>
        <strain evidence="2">An43</strain>
    </source>
</reference>
<dbReference type="Proteomes" id="UP000195386">
    <property type="component" value="Unassembled WGS sequence"/>
</dbReference>
<protein>
    <recommendedName>
        <fullName evidence="3">Fimbrillin family protein</fullName>
    </recommendedName>
</protein>
<dbReference type="Gene3D" id="2.60.40.2620">
    <property type="entry name" value="Fimbrillin-like"/>
    <property type="match status" value="1"/>
</dbReference>
<evidence type="ECO:0000313" key="1">
    <source>
        <dbReference type="EMBL" id="OUN99870.1"/>
    </source>
</evidence>
<proteinExistence type="predicted"/>
<dbReference type="InterPro" id="IPR042278">
    <property type="entry name" value="Mfa-like_1_N"/>
</dbReference>
<gene>
    <name evidence="1" type="ORF">B5F97_14840</name>
</gene>
<dbReference type="AlphaFoldDB" id="A0A1Y3YZZ1"/>
<organism evidence="1 2">
    <name type="scientific">Bacteroides clarus</name>
    <dbReference type="NCBI Taxonomy" id="626929"/>
    <lineage>
        <taxon>Bacteria</taxon>
        <taxon>Pseudomonadati</taxon>
        <taxon>Bacteroidota</taxon>
        <taxon>Bacteroidia</taxon>
        <taxon>Bacteroidales</taxon>
        <taxon>Bacteroidaceae</taxon>
        <taxon>Bacteroides</taxon>
    </lineage>
</organism>
<evidence type="ECO:0008006" key="3">
    <source>
        <dbReference type="Google" id="ProtNLM"/>
    </source>
</evidence>
<accession>A0A1Y3YZZ1</accession>
<dbReference type="RefSeq" id="WP_087426722.1">
    <property type="nucleotide sequence ID" value="NZ_NFII01000017.1"/>
</dbReference>